<comment type="similarity">
    <text evidence="1">Belongs to the AfsR/DnrI/RedD regulatory family.</text>
</comment>
<evidence type="ECO:0000259" key="8">
    <source>
        <dbReference type="PROSITE" id="PS51755"/>
    </source>
</evidence>
<dbReference type="EMBL" id="BOPF01000054">
    <property type="protein sequence ID" value="GIJ51766.1"/>
    <property type="molecule type" value="Genomic_DNA"/>
</dbReference>
<evidence type="ECO:0000256" key="2">
    <source>
        <dbReference type="ARBA" id="ARBA00023015"/>
    </source>
</evidence>
<dbReference type="Pfam" id="PF13424">
    <property type="entry name" value="TPR_12"/>
    <property type="match status" value="2"/>
</dbReference>
<dbReference type="SMART" id="SM00028">
    <property type="entry name" value="TPR"/>
    <property type="match status" value="5"/>
</dbReference>
<dbReference type="InterPro" id="IPR005158">
    <property type="entry name" value="BTAD"/>
</dbReference>
<keyword evidence="3 6" id="KW-0238">DNA-binding</keyword>
<feature type="domain" description="OmpR/PhoB-type" evidence="8">
    <location>
        <begin position="1"/>
        <end position="95"/>
    </location>
</feature>
<dbReference type="PANTHER" id="PTHR35807">
    <property type="entry name" value="TRANSCRIPTIONAL REGULATOR REDD-RELATED"/>
    <property type="match status" value="1"/>
</dbReference>
<keyword evidence="5" id="KW-0802">TPR repeat</keyword>
<dbReference type="InterPro" id="IPR027417">
    <property type="entry name" value="P-loop_NTPase"/>
</dbReference>
<dbReference type="PROSITE" id="PS51755">
    <property type="entry name" value="OMPR_PHOB"/>
    <property type="match status" value="1"/>
</dbReference>
<evidence type="ECO:0000256" key="3">
    <source>
        <dbReference type="ARBA" id="ARBA00023125"/>
    </source>
</evidence>
<dbReference type="GO" id="GO:0000160">
    <property type="term" value="P:phosphorelay signal transduction system"/>
    <property type="evidence" value="ECO:0007669"/>
    <property type="project" value="InterPro"/>
</dbReference>
<dbReference type="GO" id="GO:0043531">
    <property type="term" value="F:ADP binding"/>
    <property type="evidence" value="ECO:0007669"/>
    <property type="project" value="InterPro"/>
</dbReference>
<dbReference type="SUPFAM" id="SSF52540">
    <property type="entry name" value="P-loop containing nucleoside triphosphate hydrolases"/>
    <property type="match status" value="1"/>
</dbReference>
<dbReference type="InterPro" id="IPR011990">
    <property type="entry name" value="TPR-like_helical_dom_sf"/>
</dbReference>
<accession>A0A8J3YUI7</accession>
<sequence>MIEFYVLGQLQVWADGSRLRLRGTRQERLLAGLLLDSGRTVPIERLAAAVWEDEPPPTAERQVRNLAADLRRRLVAAGAPAQTMATERAGYRIAVDGDRLDAERFHKLVATARAGRDSDPAGAVAAFRAALALWRGELLDGLGGRLVESVAPAWTERRLAAWEECLSLELALGRHADVVAELSELAVRYPFRERLTELAMLALYRCGRQSEALTAYRELRCRLADELGVDPTGDVTRLHEAILRRDVAPREAEQAAQAPRPAQLPARPPTFVGRDAELAVLDALAARTAAEGAEGAGAVGAITGTAGVGKTALAVHWSHRAAERFPDGQLYVDLHGFEPSGTHVSAGEAVRGFLDALGVSGPRVPDGEAAQAALYRTLLSGRRMLVVLDNARDAAHVRPLLPGSGTCMVLVTSRDELTGLVAVADARPLPMKLFSSSEATDLLTRRIGKERVTAEPDAVDAIVRRCAGLPLALAITAARAATRPGFDLSSLAGELRDANGFPAGPLSGTDPATDIASVFDWSYRTLRPEAARLFRLIGVHPGTDVTAAAAASLAGVGVEESERLLRDLARGHLVAEPVPGRFAAHDLLRAYAAHLAHAHEPPAERTNAVRRVLDHYLRTAHAATLLLNPRRDAVPLVEPLPGVIPQVLCTTDAALRWFTEEHDTLLAAVTAAADLGLDAHAWQLAWAYAPILDRRGYWRDWIAVQEVALDAARRLGDLRGQADGHRHLAGALGRLGRYDEASAHYTRALELYQELADGTGEANMLINLSWVFEQQGRHRDALAATLRSLDIFRAAGNRTGEAVALNATGWHLAHLEEFADAADYCGRALALHEALENPVGAGNTFDSLGFIRHRLGDLDGAAEAYARSLEIFRRVGDRYSEACAMAHIGDVLYAAGTPVAARNAWRDALAVFERFSPRDAERIRVKLLQ</sequence>
<feature type="DNA-binding region" description="OmpR/PhoB-type" evidence="6">
    <location>
        <begin position="1"/>
        <end position="95"/>
    </location>
</feature>
<dbReference type="SUPFAM" id="SSF48452">
    <property type="entry name" value="TPR-like"/>
    <property type="match status" value="2"/>
</dbReference>
<evidence type="ECO:0000256" key="6">
    <source>
        <dbReference type="PROSITE-ProRule" id="PRU01091"/>
    </source>
</evidence>
<dbReference type="SMART" id="SM00862">
    <property type="entry name" value="Trans_reg_C"/>
    <property type="match status" value="1"/>
</dbReference>
<name>A0A8J3YUI7_9ACTN</name>
<dbReference type="Gene3D" id="1.10.10.10">
    <property type="entry name" value="Winged helix-like DNA-binding domain superfamily/Winged helix DNA-binding domain"/>
    <property type="match status" value="1"/>
</dbReference>
<evidence type="ECO:0000256" key="1">
    <source>
        <dbReference type="ARBA" id="ARBA00005820"/>
    </source>
</evidence>
<gene>
    <name evidence="9" type="ORF">Val02_86520</name>
</gene>
<protein>
    <submittedName>
        <fullName evidence="9">SARP family transcriptional regulator</fullName>
    </submittedName>
</protein>
<evidence type="ECO:0000313" key="9">
    <source>
        <dbReference type="EMBL" id="GIJ51766.1"/>
    </source>
</evidence>
<dbReference type="CDD" id="cd15831">
    <property type="entry name" value="BTAD"/>
    <property type="match status" value="1"/>
</dbReference>
<dbReference type="InterPro" id="IPR051677">
    <property type="entry name" value="AfsR-DnrI-RedD_regulator"/>
</dbReference>
<dbReference type="Gene3D" id="1.25.40.10">
    <property type="entry name" value="Tetratricopeptide repeat domain"/>
    <property type="match status" value="2"/>
</dbReference>
<proteinExistence type="inferred from homology"/>
<evidence type="ECO:0000256" key="7">
    <source>
        <dbReference type="SAM" id="MobiDB-lite"/>
    </source>
</evidence>
<keyword evidence="2" id="KW-0805">Transcription regulation</keyword>
<dbReference type="AlphaFoldDB" id="A0A8J3YUI7"/>
<dbReference type="InterPro" id="IPR016032">
    <property type="entry name" value="Sig_transdc_resp-reg_C-effctor"/>
</dbReference>
<evidence type="ECO:0000313" key="10">
    <source>
        <dbReference type="Proteomes" id="UP000619260"/>
    </source>
</evidence>
<evidence type="ECO:0000256" key="5">
    <source>
        <dbReference type="PROSITE-ProRule" id="PRU00339"/>
    </source>
</evidence>
<dbReference type="Proteomes" id="UP000619260">
    <property type="component" value="Unassembled WGS sequence"/>
</dbReference>
<dbReference type="InterPro" id="IPR036388">
    <property type="entry name" value="WH-like_DNA-bd_sf"/>
</dbReference>
<keyword evidence="10" id="KW-1185">Reference proteome</keyword>
<organism evidence="9 10">
    <name type="scientific">Virgisporangium aliadipatigenens</name>
    <dbReference type="NCBI Taxonomy" id="741659"/>
    <lineage>
        <taxon>Bacteria</taxon>
        <taxon>Bacillati</taxon>
        <taxon>Actinomycetota</taxon>
        <taxon>Actinomycetes</taxon>
        <taxon>Micromonosporales</taxon>
        <taxon>Micromonosporaceae</taxon>
        <taxon>Virgisporangium</taxon>
    </lineage>
</organism>
<dbReference type="GO" id="GO:0003677">
    <property type="term" value="F:DNA binding"/>
    <property type="evidence" value="ECO:0007669"/>
    <property type="project" value="UniProtKB-UniRule"/>
</dbReference>
<comment type="caution">
    <text evidence="9">The sequence shown here is derived from an EMBL/GenBank/DDBJ whole genome shotgun (WGS) entry which is preliminary data.</text>
</comment>
<dbReference type="PANTHER" id="PTHR35807:SF1">
    <property type="entry name" value="TRANSCRIPTIONAL REGULATOR REDD"/>
    <property type="match status" value="1"/>
</dbReference>
<dbReference type="InterPro" id="IPR001867">
    <property type="entry name" value="OmpR/PhoB-type_DNA-bd"/>
</dbReference>
<dbReference type="InterPro" id="IPR019734">
    <property type="entry name" value="TPR_rpt"/>
</dbReference>
<dbReference type="Pfam" id="PF03704">
    <property type="entry name" value="BTAD"/>
    <property type="match status" value="1"/>
</dbReference>
<feature type="region of interest" description="Disordered" evidence="7">
    <location>
        <begin position="249"/>
        <end position="268"/>
    </location>
</feature>
<reference evidence="9" key="1">
    <citation type="submission" date="2021-01" db="EMBL/GenBank/DDBJ databases">
        <title>Whole genome shotgun sequence of Virgisporangium aliadipatigenens NBRC 105644.</title>
        <authorList>
            <person name="Komaki H."/>
            <person name="Tamura T."/>
        </authorList>
    </citation>
    <scope>NUCLEOTIDE SEQUENCE</scope>
    <source>
        <strain evidence="9">NBRC 105644</strain>
    </source>
</reference>
<evidence type="ECO:0000256" key="4">
    <source>
        <dbReference type="ARBA" id="ARBA00023163"/>
    </source>
</evidence>
<dbReference type="GO" id="GO:0006355">
    <property type="term" value="P:regulation of DNA-templated transcription"/>
    <property type="evidence" value="ECO:0007669"/>
    <property type="project" value="InterPro"/>
</dbReference>
<feature type="repeat" description="TPR" evidence="5">
    <location>
        <begin position="722"/>
        <end position="755"/>
    </location>
</feature>
<feature type="compositionally biased region" description="Low complexity" evidence="7">
    <location>
        <begin position="254"/>
        <end position="265"/>
    </location>
</feature>
<dbReference type="Gene3D" id="3.40.50.300">
    <property type="entry name" value="P-loop containing nucleotide triphosphate hydrolases"/>
    <property type="match status" value="1"/>
</dbReference>
<dbReference type="PRINTS" id="PR00364">
    <property type="entry name" value="DISEASERSIST"/>
</dbReference>
<dbReference type="PROSITE" id="PS50005">
    <property type="entry name" value="TPR"/>
    <property type="match status" value="1"/>
</dbReference>
<dbReference type="RefSeq" id="WP_203905162.1">
    <property type="nucleotide sequence ID" value="NZ_BOPF01000054.1"/>
</dbReference>
<dbReference type="SMART" id="SM01043">
    <property type="entry name" value="BTAD"/>
    <property type="match status" value="1"/>
</dbReference>
<dbReference type="SUPFAM" id="SSF46894">
    <property type="entry name" value="C-terminal effector domain of the bipartite response regulators"/>
    <property type="match status" value="1"/>
</dbReference>
<keyword evidence="4" id="KW-0804">Transcription</keyword>